<gene>
    <name evidence="1" type="ORF">MCOR_54661</name>
</gene>
<dbReference type="Proteomes" id="UP000507470">
    <property type="component" value="Unassembled WGS sequence"/>
</dbReference>
<dbReference type="AlphaFoldDB" id="A0A6J8EPW0"/>
<evidence type="ECO:0000313" key="1">
    <source>
        <dbReference type="EMBL" id="CAC5422624.1"/>
    </source>
</evidence>
<name>A0A6J8EPW0_MYTCO</name>
<dbReference type="EMBL" id="CACVKT020009675">
    <property type="protein sequence ID" value="CAC5422624.1"/>
    <property type="molecule type" value="Genomic_DNA"/>
</dbReference>
<keyword evidence="2" id="KW-1185">Reference proteome</keyword>
<reference evidence="1 2" key="1">
    <citation type="submission" date="2020-06" db="EMBL/GenBank/DDBJ databases">
        <authorList>
            <person name="Li R."/>
            <person name="Bekaert M."/>
        </authorList>
    </citation>
    <scope>NUCLEOTIDE SEQUENCE [LARGE SCALE GENOMIC DNA]</scope>
    <source>
        <strain evidence="2">wild</strain>
    </source>
</reference>
<accession>A0A6J8EPW0</accession>
<organism evidence="1 2">
    <name type="scientific">Mytilus coruscus</name>
    <name type="common">Sea mussel</name>
    <dbReference type="NCBI Taxonomy" id="42192"/>
    <lineage>
        <taxon>Eukaryota</taxon>
        <taxon>Metazoa</taxon>
        <taxon>Spiralia</taxon>
        <taxon>Lophotrochozoa</taxon>
        <taxon>Mollusca</taxon>
        <taxon>Bivalvia</taxon>
        <taxon>Autobranchia</taxon>
        <taxon>Pteriomorphia</taxon>
        <taxon>Mytilida</taxon>
        <taxon>Mytiloidea</taxon>
        <taxon>Mytilidae</taxon>
        <taxon>Mytilinae</taxon>
        <taxon>Mytilus</taxon>
    </lineage>
</organism>
<protein>
    <submittedName>
        <fullName evidence="1">Uncharacterized protein</fullName>
    </submittedName>
</protein>
<proteinExistence type="predicted"/>
<sequence length="167" mass="19153">MNPIEFLEQDKILDIQVTELNSSIRDSKRQKSHEREIRLKVSGEKNDNVKAYQKFTINSQSSALVNGPKADLFMENILPQIENYLTQNKEAISEMNTKISQAINNCSVVRNQSQHPDCNQTCTKGAPGIDSPYHLTTSKSDIDQDEEQEYLCSMYVMVKADKRQHRM</sequence>
<evidence type="ECO:0000313" key="2">
    <source>
        <dbReference type="Proteomes" id="UP000507470"/>
    </source>
</evidence>